<dbReference type="InterPro" id="IPR024051">
    <property type="entry name" value="AICAR_Tfase_dup_dom_sf"/>
</dbReference>
<name>A0A0L7L8B5_OPEBR</name>
<dbReference type="GO" id="GO:0005829">
    <property type="term" value="C:cytosol"/>
    <property type="evidence" value="ECO:0007669"/>
    <property type="project" value="TreeGrafter"/>
</dbReference>
<dbReference type="GO" id="GO:0004643">
    <property type="term" value="F:phosphoribosylaminoimidazolecarboxamide formyltransferase activity"/>
    <property type="evidence" value="ECO:0007669"/>
    <property type="project" value="InterPro"/>
</dbReference>
<sequence length="76" mass="8164">MNPHQKPAQVFTRRDKLPLTTLNGSPGYINLCDALNAWQLVRELRQAVGLPAAASFKHVSPAGAAVGLPLDQTEVC</sequence>
<dbReference type="Proteomes" id="UP000037510">
    <property type="component" value="Unassembled WGS sequence"/>
</dbReference>
<organism evidence="1 2">
    <name type="scientific">Operophtera brumata</name>
    <name type="common">Winter moth</name>
    <name type="synonym">Phalaena brumata</name>
    <dbReference type="NCBI Taxonomy" id="104452"/>
    <lineage>
        <taxon>Eukaryota</taxon>
        <taxon>Metazoa</taxon>
        <taxon>Ecdysozoa</taxon>
        <taxon>Arthropoda</taxon>
        <taxon>Hexapoda</taxon>
        <taxon>Insecta</taxon>
        <taxon>Pterygota</taxon>
        <taxon>Neoptera</taxon>
        <taxon>Endopterygota</taxon>
        <taxon>Lepidoptera</taxon>
        <taxon>Glossata</taxon>
        <taxon>Ditrysia</taxon>
        <taxon>Geometroidea</taxon>
        <taxon>Geometridae</taxon>
        <taxon>Larentiinae</taxon>
        <taxon>Operophtera</taxon>
    </lineage>
</organism>
<dbReference type="PANTHER" id="PTHR11692">
    <property type="entry name" value="BIFUNCTIONAL PURINE BIOSYNTHESIS PROTEIN PURH"/>
    <property type="match status" value="1"/>
</dbReference>
<dbReference type="Pfam" id="PF01808">
    <property type="entry name" value="AICARFT_IMPCHas"/>
    <property type="match status" value="1"/>
</dbReference>
<dbReference type="InterPro" id="IPR016193">
    <property type="entry name" value="Cytidine_deaminase-like"/>
</dbReference>
<keyword evidence="1" id="KW-0378">Hydrolase</keyword>
<dbReference type="GO" id="GO:0003937">
    <property type="term" value="F:IMP cyclohydrolase activity"/>
    <property type="evidence" value="ECO:0007669"/>
    <property type="project" value="InterPro"/>
</dbReference>
<keyword evidence="1" id="KW-0808">Transferase</keyword>
<accession>A0A0L7L8B5</accession>
<dbReference type="AlphaFoldDB" id="A0A0L7L8B5"/>
<dbReference type="EMBL" id="JTDY01002386">
    <property type="protein sequence ID" value="KOB71526.1"/>
    <property type="molecule type" value="Genomic_DNA"/>
</dbReference>
<protein>
    <submittedName>
        <fullName evidence="1">Putative 5-aminoimidazole-4-carboxamide ribonucleotide formyltransferase/IMP cyclohydrolase</fullName>
    </submittedName>
</protein>
<reference evidence="1 2" key="1">
    <citation type="journal article" date="2015" name="Genome Biol. Evol.">
        <title>The genome of winter moth (Operophtera brumata) provides a genomic perspective on sexual dimorphism and phenology.</title>
        <authorList>
            <person name="Derks M.F."/>
            <person name="Smit S."/>
            <person name="Salis L."/>
            <person name="Schijlen E."/>
            <person name="Bossers A."/>
            <person name="Mateman C."/>
            <person name="Pijl A.S."/>
            <person name="de Ridder D."/>
            <person name="Groenen M.A."/>
            <person name="Visser M.E."/>
            <person name="Megens H.J."/>
        </authorList>
    </citation>
    <scope>NUCLEOTIDE SEQUENCE [LARGE SCALE GENOMIC DNA]</scope>
    <source>
        <strain evidence="1">WM2013NL</strain>
        <tissue evidence="1">Head and thorax</tissue>
    </source>
</reference>
<keyword evidence="2" id="KW-1185">Reference proteome</keyword>
<proteinExistence type="predicted"/>
<dbReference type="GO" id="GO:0006189">
    <property type="term" value="P:'de novo' IMP biosynthetic process"/>
    <property type="evidence" value="ECO:0007669"/>
    <property type="project" value="TreeGrafter"/>
</dbReference>
<evidence type="ECO:0000313" key="1">
    <source>
        <dbReference type="EMBL" id="KOB71526.1"/>
    </source>
</evidence>
<dbReference type="SUPFAM" id="SSF53927">
    <property type="entry name" value="Cytidine deaminase-like"/>
    <property type="match status" value="1"/>
</dbReference>
<dbReference type="Gene3D" id="3.40.140.20">
    <property type="match status" value="1"/>
</dbReference>
<comment type="caution">
    <text evidence="1">The sequence shown here is derived from an EMBL/GenBank/DDBJ whole genome shotgun (WGS) entry which is preliminary data.</text>
</comment>
<dbReference type="InterPro" id="IPR002695">
    <property type="entry name" value="PurH-like"/>
</dbReference>
<dbReference type="PANTHER" id="PTHR11692:SF0">
    <property type="entry name" value="BIFUNCTIONAL PURINE BIOSYNTHESIS PROTEIN ATIC"/>
    <property type="match status" value="1"/>
</dbReference>
<dbReference type="STRING" id="104452.A0A0L7L8B5"/>
<evidence type="ECO:0000313" key="2">
    <source>
        <dbReference type="Proteomes" id="UP000037510"/>
    </source>
</evidence>
<gene>
    <name evidence="1" type="ORF">OBRU01_13617</name>
</gene>